<keyword evidence="3" id="KW-1185">Reference proteome</keyword>
<dbReference type="Proteomes" id="UP001212841">
    <property type="component" value="Unassembled WGS sequence"/>
</dbReference>
<name>A0AAD5S138_9FUNG</name>
<gene>
    <name evidence="2" type="ORF">HK097_004716</name>
</gene>
<feature type="region of interest" description="Disordered" evidence="1">
    <location>
        <begin position="1"/>
        <end position="25"/>
    </location>
</feature>
<sequence length="114" mass="12650">MTTNRKSDNMPKTAPSQPAPSPNPALQIVSLSRKVSDPVPKEAAIEAANRKLKALMKEYQTSLYKCLEDQGKLIAKINDSNTTADQKKAHLAKINELHRLAQKHKESFDRLSGL</sequence>
<protein>
    <submittedName>
        <fullName evidence="2">Uncharacterized protein</fullName>
    </submittedName>
</protein>
<accession>A0AAD5S138</accession>
<dbReference type="AlphaFoldDB" id="A0AAD5S138"/>
<feature type="non-terminal residue" evidence="2">
    <location>
        <position position="114"/>
    </location>
</feature>
<dbReference type="EMBL" id="JADGJD010002238">
    <property type="protein sequence ID" value="KAJ3033814.1"/>
    <property type="molecule type" value="Genomic_DNA"/>
</dbReference>
<reference evidence="2" key="1">
    <citation type="submission" date="2020-05" db="EMBL/GenBank/DDBJ databases">
        <title>Phylogenomic resolution of chytrid fungi.</title>
        <authorList>
            <person name="Stajich J.E."/>
            <person name="Amses K."/>
            <person name="Simmons R."/>
            <person name="Seto K."/>
            <person name="Myers J."/>
            <person name="Bonds A."/>
            <person name="Quandt C.A."/>
            <person name="Barry K."/>
            <person name="Liu P."/>
            <person name="Grigoriev I."/>
            <person name="Longcore J.E."/>
            <person name="James T.Y."/>
        </authorList>
    </citation>
    <scope>NUCLEOTIDE SEQUENCE</scope>
    <source>
        <strain evidence="2">JEL0318</strain>
    </source>
</reference>
<organism evidence="2 3">
    <name type="scientific">Rhizophlyctis rosea</name>
    <dbReference type="NCBI Taxonomy" id="64517"/>
    <lineage>
        <taxon>Eukaryota</taxon>
        <taxon>Fungi</taxon>
        <taxon>Fungi incertae sedis</taxon>
        <taxon>Chytridiomycota</taxon>
        <taxon>Chytridiomycota incertae sedis</taxon>
        <taxon>Chytridiomycetes</taxon>
        <taxon>Rhizophlyctidales</taxon>
        <taxon>Rhizophlyctidaceae</taxon>
        <taxon>Rhizophlyctis</taxon>
    </lineage>
</organism>
<proteinExistence type="predicted"/>
<evidence type="ECO:0000313" key="2">
    <source>
        <dbReference type="EMBL" id="KAJ3033814.1"/>
    </source>
</evidence>
<comment type="caution">
    <text evidence="2">The sequence shown here is derived from an EMBL/GenBank/DDBJ whole genome shotgun (WGS) entry which is preliminary data.</text>
</comment>
<evidence type="ECO:0000313" key="3">
    <source>
        <dbReference type="Proteomes" id="UP001212841"/>
    </source>
</evidence>
<evidence type="ECO:0000256" key="1">
    <source>
        <dbReference type="SAM" id="MobiDB-lite"/>
    </source>
</evidence>